<dbReference type="InterPro" id="IPR029058">
    <property type="entry name" value="AB_hydrolase_fold"/>
</dbReference>
<evidence type="ECO:0000256" key="3">
    <source>
        <dbReference type="SAM" id="MobiDB-lite"/>
    </source>
</evidence>
<sequence length="336" mass="36557">MKLGMIFVRLPGASMHPILPASSASISPLFAPRRMRIAAMLLLSACALPAFAQTTPLPAAIPPLSSPVVIADDIPVGVPAAVAREHRLVSKDGKRRYEIKIAAPSGMAPDKGFPVLFILDGRTALGALNGAYLEGAPPAKIATVFIDYEADQPNSGGFRAWDYLPGPRPGNAPQPGEEQGGGADDFLVFLDNEVIPLVKREIPVDTSRLGLYGHSYSGLFVLHALFTRSDMFQTYIATSPSLWWQNRAVSEEAKEYFQRQAVPGGRKLFVLVGGKERRQPRPGTPQPLSPDMPDAQFFSEQLMRQSSFSTRFRLIPDKNHSEMLPASIGPAIHFMN</sequence>
<proteinExistence type="inferred from homology"/>
<dbReference type="GO" id="GO:0016788">
    <property type="term" value="F:hydrolase activity, acting on ester bonds"/>
    <property type="evidence" value="ECO:0007669"/>
    <property type="project" value="TreeGrafter"/>
</dbReference>
<name>A0A5C0AU94_9BURK</name>
<dbReference type="OrthoDB" id="9784036at2"/>
<dbReference type="KEGG" id="pacr:FXN63_04880"/>
<evidence type="ECO:0000256" key="1">
    <source>
        <dbReference type="ARBA" id="ARBA00005622"/>
    </source>
</evidence>
<organism evidence="4 5">
    <name type="scientific">Pigmentiphaga aceris</name>
    <dbReference type="NCBI Taxonomy" id="1940612"/>
    <lineage>
        <taxon>Bacteria</taxon>
        <taxon>Pseudomonadati</taxon>
        <taxon>Pseudomonadota</taxon>
        <taxon>Betaproteobacteria</taxon>
        <taxon>Burkholderiales</taxon>
        <taxon>Alcaligenaceae</taxon>
        <taxon>Pigmentiphaga</taxon>
    </lineage>
</organism>
<dbReference type="PANTHER" id="PTHR40841">
    <property type="entry name" value="SIDEROPHORE TRIACETYLFUSARININE C ESTERASE"/>
    <property type="match status" value="1"/>
</dbReference>
<dbReference type="SUPFAM" id="SSF53474">
    <property type="entry name" value="alpha/beta-Hydrolases"/>
    <property type="match status" value="1"/>
</dbReference>
<dbReference type="Gene3D" id="3.40.50.1820">
    <property type="entry name" value="alpha/beta hydrolase"/>
    <property type="match status" value="1"/>
</dbReference>
<evidence type="ECO:0000256" key="2">
    <source>
        <dbReference type="ARBA" id="ARBA00022801"/>
    </source>
</evidence>
<comment type="similarity">
    <text evidence="1">Belongs to the esterase D family.</text>
</comment>
<gene>
    <name evidence="4" type="ORF">FXN63_04880</name>
</gene>
<dbReference type="Pfam" id="PF00756">
    <property type="entry name" value="Esterase"/>
    <property type="match status" value="1"/>
</dbReference>
<reference evidence="4 5" key="1">
    <citation type="submission" date="2019-08" db="EMBL/GenBank/DDBJ databases">
        <title>Amphibian skin-associated Pigmentiphaga: genome sequence and occurrence across geography and hosts.</title>
        <authorList>
            <person name="Bletz M.C."/>
            <person name="Bunk B."/>
            <person name="Sproeer C."/>
            <person name="Biwer P."/>
            <person name="Reiter S."/>
            <person name="Rabemananjara F.C.E."/>
            <person name="Schulz S."/>
            <person name="Overmann J."/>
            <person name="Vences M."/>
        </authorList>
    </citation>
    <scope>NUCLEOTIDE SEQUENCE [LARGE SCALE GENOMIC DNA]</scope>
    <source>
        <strain evidence="4 5">Mada1488</strain>
    </source>
</reference>
<protein>
    <submittedName>
        <fullName evidence="4">Alpha/beta hydrolase</fullName>
    </submittedName>
</protein>
<dbReference type="Proteomes" id="UP000325161">
    <property type="component" value="Chromosome"/>
</dbReference>
<dbReference type="EMBL" id="CP043046">
    <property type="protein sequence ID" value="QEI05244.1"/>
    <property type="molecule type" value="Genomic_DNA"/>
</dbReference>
<accession>A0A5C0AU94</accession>
<dbReference type="InterPro" id="IPR000801">
    <property type="entry name" value="Esterase-like"/>
</dbReference>
<evidence type="ECO:0000313" key="5">
    <source>
        <dbReference type="Proteomes" id="UP000325161"/>
    </source>
</evidence>
<dbReference type="InterPro" id="IPR052558">
    <property type="entry name" value="Siderophore_Hydrolase_D"/>
</dbReference>
<keyword evidence="2 4" id="KW-0378">Hydrolase</keyword>
<feature type="region of interest" description="Disordered" evidence="3">
    <location>
        <begin position="274"/>
        <end position="294"/>
    </location>
</feature>
<dbReference type="AlphaFoldDB" id="A0A5C0AU94"/>
<evidence type="ECO:0000313" key="4">
    <source>
        <dbReference type="EMBL" id="QEI05244.1"/>
    </source>
</evidence>
<dbReference type="PANTHER" id="PTHR40841:SF2">
    <property type="entry name" value="SIDEROPHORE-DEGRADING ESTERASE (EUROFUNG)"/>
    <property type="match status" value="1"/>
</dbReference>
<keyword evidence="5" id="KW-1185">Reference proteome</keyword>